<sequence>MAEENKTQLDVARDALDDLHDGADRDTILAVVHRSLTVDRDIRSAEMVVDARSSQAATHRQSWWSEWMGCLIPLLLVPALFMAMPLLFSLGERIVSRPARTTATGTIERMEYTDGTAGDDLVGLECRVTSYHLLIELSDGHTLVIPNDAYRTLELNDRSK</sequence>
<gene>
    <name evidence="2" type="ORF">FF011L_23360</name>
</gene>
<evidence type="ECO:0000313" key="3">
    <source>
        <dbReference type="Proteomes" id="UP000320672"/>
    </source>
</evidence>
<dbReference type="AlphaFoldDB" id="A0A517MFA2"/>
<keyword evidence="1" id="KW-1133">Transmembrane helix</keyword>
<accession>A0A517MFA2</accession>
<evidence type="ECO:0000256" key="1">
    <source>
        <dbReference type="SAM" id="Phobius"/>
    </source>
</evidence>
<keyword evidence="1" id="KW-0812">Transmembrane</keyword>
<dbReference type="Proteomes" id="UP000320672">
    <property type="component" value="Chromosome"/>
</dbReference>
<dbReference type="RefSeq" id="WP_145351699.1">
    <property type="nucleotide sequence ID" value="NZ_CP036262.1"/>
</dbReference>
<dbReference type="OrthoDB" id="9904580at2"/>
<dbReference type="KEGG" id="rml:FF011L_23360"/>
<reference evidence="2 3" key="1">
    <citation type="submission" date="2019-02" db="EMBL/GenBank/DDBJ databases">
        <title>Deep-cultivation of Planctomycetes and their phenomic and genomic characterization uncovers novel biology.</title>
        <authorList>
            <person name="Wiegand S."/>
            <person name="Jogler M."/>
            <person name="Boedeker C."/>
            <person name="Pinto D."/>
            <person name="Vollmers J."/>
            <person name="Rivas-Marin E."/>
            <person name="Kohn T."/>
            <person name="Peeters S.H."/>
            <person name="Heuer A."/>
            <person name="Rast P."/>
            <person name="Oberbeckmann S."/>
            <person name="Bunk B."/>
            <person name="Jeske O."/>
            <person name="Meyerdierks A."/>
            <person name="Storesund J.E."/>
            <person name="Kallscheuer N."/>
            <person name="Luecker S."/>
            <person name="Lage O.M."/>
            <person name="Pohl T."/>
            <person name="Merkel B.J."/>
            <person name="Hornburger P."/>
            <person name="Mueller R.-W."/>
            <person name="Bruemmer F."/>
            <person name="Labrenz M."/>
            <person name="Spormann A.M."/>
            <person name="Op den Camp H."/>
            <person name="Overmann J."/>
            <person name="Amann R."/>
            <person name="Jetten M.S.M."/>
            <person name="Mascher T."/>
            <person name="Medema M.H."/>
            <person name="Devos D.P."/>
            <person name="Kaster A.-K."/>
            <person name="Ovreas L."/>
            <person name="Rohde M."/>
            <person name="Galperin M.Y."/>
            <person name="Jogler C."/>
        </authorList>
    </citation>
    <scope>NUCLEOTIDE SEQUENCE [LARGE SCALE GENOMIC DNA]</scope>
    <source>
        <strain evidence="2 3">FF011L</strain>
    </source>
</reference>
<evidence type="ECO:0000313" key="2">
    <source>
        <dbReference type="EMBL" id="QDS93565.1"/>
    </source>
</evidence>
<proteinExistence type="predicted"/>
<protein>
    <submittedName>
        <fullName evidence="2">Uncharacterized protein</fullName>
    </submittedName>
</protein>
<keyword evidence="1" id="KW-0472">Membrane</keyword>
<organism evidence="2 3">
    <name type="scientific">Roseimaritima multifibrata</name>
    <dbReference type="NCBI Taxonomy" id="1930274"/>
    <lineage>
        <taxon>Bacteria</taxon>
        <taxon>Pseudomonadati</taxon>
        <taxon>Planctomycetota</taxon>
        <taxon>Planctomycetia</taxon>
        <taxon>Pirellulales</taxon>
        <taxon>Pirellulaceae</taxon>
        <taxon>Roseimaritima</taxon>
    </lineage>
</organism>
<feature type="transmembrane region" description="Helical" evidence="1">
    <location>
        <begin position="71"/>
        <end position="90"/>
    </location>
</feature>
<name>A0A517MFA2_9BACT</name>
<keyword evidence="3" id="KW-1185">Reference proteome</keyword>
<dbReference type="EMBL" id="CP036262">
    <property type="protein sequence ID" value="QDS93565.1"/>
    <property type="molecule type" value="Genomic_DNA"/>
</dbReference>